<accession>A0A6B9VAI1</accession>
<protein>
    <submittedName>
        <fullName evidence="1">Uncharacterized protein</fullName>
    </submittedName>
</protein>
<dbReference type="AlphaFoldDB" id="A0A6B9VAI1"/>
<evidence type="ECO:0000313" key="1">
    <source>
        <dbReference type="EMBL" id="QHN78217.1"/>
    </source>
</evidence>
<evidence type="ECO:0000313" key="2">
    <source>
        <dbReference type="Proteomes" id="UP000464620"/>
    </source>
</evidence>
<proteinExistence type="predicted"/>
<reference evidence="1 2" key="1">
    <citation type="submission" date="2020-01" db="EMBL/GenBank/DDBJ databases">
        <title>Genome sequence of Arachis hypogaea, cultivar Shitouqi.</title>
        <authorList>
            <person name="Zhuang W."/>
            <person name="Chen H."/>
            <person name="Varshney R."/>
            <person name="Wang D."/>
            <person name="Ming R."/>
        </authorList>
    </citation>
    <scope>NUCLEOTIDE SEQUENCE [LARGE SCALE GENOMIC DNA]</scope>
    <source>
        <tissue evidence="1">Young leaf</tissue>
    </source>
</reference>
<organism evidence="1 2">
    <name type="scientific">Arachis hypogaea</name>
    <name type="common">Peanut</name>
    <dbReference type="NCBI Taxonomy" id="3818"/>
    <lineage>
        <taxon>Eukaryota</taxon>
        <taxon>Viridiplantae</taxon>
        <taxon>Streptophyta</taxon>
        <taxon>Embryophyta</taxon>
        <taxon>Tracheophyta</taxon>
        <taxon>Spermatophyta</taxon>
        <taxon>Magnoliopsida</taxon>
        <taxon>eudicotyledons</taxon>
        <taxon>Gunneridae</taxon>
        <taxon>Pentapetalae</taxon>
        <taxon>rosids</taxon>
        <taxon>fabids</taxon>
        <taxon>Fabales</taxon>
        <taxon>Fabaceae</taxon>
        <taxon>Papilionoideae</taxon>
        <taxon>50 kb inversion clade</taxon>
        <taxon>dalbergioids sensu lato</taxon>
        <taxon>Dalbergieae</taxon>
        <taxon>Pterocarpus clade</taxon>
        <taxon>Arachis</taxon>
    </lineage>
</organism>
<gene>
    <name evidence="1" type="ORF">DS421_19g659470</name>
</gene>
<dbReference type="Proteomes" id="UP000464620">
    <property type="component" value="Chromosome B09"/>
</dbReference>
<sequence length="78" mass="8659">MSVNGQSRWGYWMWAGSQSVGTTRCWLGLPDVIRWWPRLLAIVEEGGGVDRADNSRLVSASNKGYQTSTNKGKRGIVC</sequence>
<dbReference type="EMBL" id="CP031001">
    <property type="protein sequence ID" value="QHN78217.1"/>
    <property type="molecule type" value="Genomic_DNA"/>
</dbReference>
<name>A0A6B9VAI1_ARAHY</name>